<dbReference type="InterPro" id="IPR000330">
    <property type="entry name" value="SNF2_N"/>
</dbReference>
<evidence type="ECO:0000256" key="3">
    <source>
        <dbReference type="ARBA" id="ARBA00022741"/>
    </source>
</evidence>
<dbReference type="InterPro" id="IPR027417">
    <property type="entry name" value="P-loop_NTPase"/>
</dbReference>
<evidence type="ECO:0000256" key="6">
    <source>
        <dbReference type="ARBA" id="ARBA00023125"/>
    </source>
</evidence>
<dbReference type="Gene3D" id="3.40.50.300">
    <property type="entry name" value="P-loop containing nucleotide triphosphate hydrolases"/>
    <property type="match status" value="1"/>
</dbReference>
<sequence>MNTRHKGFLKTYLLGTQSEFNKTYVKPIEKGQDEKLDELHEKLEDSVDRFDDAELKKFLPAKYEYFVLVKLSPLQIKIYQYYLENLAKNTGRRKGKRLFAACQELQRVWTHPSSDPNCCNLLSRRADSTNQIF</sequence>
<proteinExistence type="inferred from homology"/>
<dbReference type="GO" id="GO:0016887">
    <property type="term" value="F:ATP hydrolysis activity"/>
    <property type="evidence" value="ECO:0007669"/>
    <property type="project" value="InterPro"/>
</dbReference>
<dbReference type="GO" id="GO:0003677">
    <property type="term" value="F:DNA binding"/>
    <property type="evidence" value="ECO:0007669"/>
    <property type="project" value="UniProtKB-KW"/>
</dbReference>
<dbReference type="GO" id="GO:0005634">
    <property type="term" value="C:nucleus"/>
    <property type="evidence" value="ECO:0007669"/>
    <property type="project" value="UniProtKB-SubCell"/>
</dbReference>
<dbReference type="HOGENOM" id="CLU_1908781_0_0_1"/>
<keyword evidence="6" id="KW-0238">DNA-binding</keyword>
<evidence type="ECO:0000256" key="5">
    <source>
        <dbReference type="ARBA" id="ARBA00022840"/>
    </source>
</evidence>
<dbReference type="InParanoid" id="E9HL32"/>
<comment type="subcellular location">
    <subcellularLocation>
        <location evidence="1">Nucleus</location>
    </subcellularLocation>
</comment>
<keyword evidence="7" id="KW-0539">Nucleus</keyword>
<evidence type="ECO:0000256" key="1">
    <source>
        <dbReference type="ARBA" id="ARBA00004123"/>
    </source>
</evidence>
<feature type="domain" description="SNF2 N-terminal" evidence="8">
    <location>
        <begin position="8"/>
        <end position="113"/>
    </location>
</feature>
<dbReference type="STRING" id="6669.E9HL32"/>
<dbReference type="PhylomeDB" id="E9HL32"/>
<dbReference type="eggNOG" id="KOG1015">
    <property type="taxonomic scope" value="Eukaryota"/>
</dbReference>
<evidence type="ECO:0000259" key="8">
    <source>
        <dbReference type="Pfam" id="PF00176"/>
    </source>
</evidence>
<dbReference type="GO" id="GO:0005524">
    <property type="term" value="F:ATP binding"/>
    <property type="evidence" value="ECO:0007669"/>
    <property type="project" value="UniProtKB-KW"/>
</dbReference>
<dbReference type="InterPro" id="IPR044574">
    <property type="entry name" value="ARIP4-like"/>
</dbReference>
<organism evidence="9 10">
    <name type="scientific">Daphnia pulex</name>
    <name type="common">Water flea</name>
    <dbReference type="NCBI Taxonomy" id="6669"/>
    <lineage>
        <taxon>Eukaryota</taxon>
        <taxon>Metazoa</taxon>
        <taxon>Ecdysozoa</taxon>
        <taxon>Arthropoda</taxon>
        <taxon>Crustacea</taxon>
        <taxon>Branchiopoda</taxon>
        <taxon>Diplostraca</taxon>
        <taxon>Cladocera</taxon>
        <taxon>Anomopoda</taxon>
        <taxon>Daphniidae</taxon>
        <taxon>Daphnia</taxon>
    </lineage>
</organism>
<dbReference type="EMBL" id="GL732675">
    <property type="protein sequence ID" value="EFX67533.1"/>
    <property type="molecule type" value="Genomic_DNA"/>
</dbReference>
<gene>
    <name evidence="9" type="ORF">DAPPUDRAFT_330953</name>
</gene>
<evidence type="ECO:0000313" key="10">
    <source>
        <dbReference type="Proteomes" id="UP000000305"/>
    </source>
</evidence>
<dbReference type="AlphaFoldDB" id="E9HL32"/>
<evidence type="ECO:0000256" key="4">
    <source>
        <dbReference type="ARBA" id="ARBA00022806"/>
    </source>
</evidence>
<dbReference type="Pfam" id="PF00176">
    <property type="entry name" value="SNF2-rel_dom"/>
    <property type="match status" value="1"/>
</dbReference>
<keyword evidence="10" id="KW-1185">Reference proteome</keyword>
<evidence type="ECO:0000256" key="7">
    <source>
        <dbReference type="ARBA" id="ARBA00023242"/>
    </source>
</evidence>
<keyword evidence="4" id="KW-0378">Hydrolase</keyword>
<dbReference type="PANTHER" id="PTHR45797">
    <property type="entry name" value="RAD54-LIKE"/>
    <property type="match status" value="1"/>
</dbReference>
<dbReference type="Proteomes" id="UP000000305">
    <property type="component" value="Unassembled WGS sequence"/>
</dbReference>
<reference evidence="9 10" key="1">
    <citation type="journal article" date="2011" name="Science">
        <title>The ecoresponsive genome of Daphnia pulex.</title>
        <authorList>
            <person name="Colbourne J.K."/>
            <person name="Pfrender M.E."/>
            <person name="Gilbert D."/>
            <person name="Thomas W.K."/>
            <person name="Tucker A."/>
            <person name="Oakley T.H."/>
            <person name="Tokishita S."/>
            <person name="Aerts A."/>
            <person name="Arnold G.J."/>
            <person name="Basu M.K."/>
            <person name="Bauer D.J."/>
            <person name="Caceres C.E."/>
            <person name="Carmel L."/>
            <person name="Casola C."/>
            <person name="Choi J.H."/>
            <person name="Detter J.C."/>
            <person name="Dong Q."/>
            <person name="Dusheyko S."/>
            <person name="Eads B.D."/>
            <person name="Frohlich T."/>
            <person name="Geiler-Samerotte K.A."/>
            <person name="Gerlach D."/>
            <person name="Hatcher P."/>
            <person name="Jogdeo S."/>
            <person name="Krijgsveld J."/>
            <person name="Kriventseva E.V."/>
            <person name="Kultz D."/>
            <person name="Laforsch C."/>
            <person name="Lindquist E."/>
            <person name="Lopez J."/>
            <person name="Manak J.R."/>
            <person name="Muller J."/>
            <person name="Pangilinan J."/>
            <person name="Patwardhan R.P."/>
            <person name="Pitluck S."/>
            <person name="Pritham E.J."/>
            <person name="Rechtsteiner A."/>
            <person name="Rho M."/>
            <person name="Rogozin I.B."/>
            <person name="Sakarya O."/>
            <person name="Salamov A."/>
            <person name="Schaack S."/>
            <person name="Shapiro H."/>
            <person name="Shiga Y."/>
            <person name="Skalitzky C."/>
            <person name="Smith Z."/>
            <person name="Souvorov A."/>
            <person name="Sung W."/>
            <person name="Tang Z."/>
            <person name="Tsuchiya D."/>
            <person name="Tu H."/>
            <person name="Vos H."/>
            <person name="Wang M."/>
            <person name="Wolf Y.I."/>
            <person name="Yamagata H."/>
            <person name="Yamada T."/>
            <person name="Ye Y."/>
            <person name="Shaw J.R."/>
            <person name="Andrews J."/>
            <person name="Crease T.J."/>
            <person name="Tang H."/>
            <person name="Lucas S.M."/>
            <person name="Robertson H.M."/>
            <person name="Bork P."/>
            <person name="Koonin E.V."/>
            <person name="Zdobnov E.M."/>
            <person name="Grigoriev I.V."/>
            <person name="Lynch M."/>
            <person name="Boore J.L."/>
        </authorList>
    </citation>
    <scope>NUCLEOTIDE SEQUENCE [LARGE SCALE GENOMIC DNA]</scope>
</reference>
<dbReference type="InterPro" id="IPR038718">
    <property type="entry name" value="SNF2-like_sf"/>
</dbReference>
<comment type="similarity">
    <text evidence="2">Belongs to the SNF2/RAD54 helicase family.</text>
</comment>
<protein>
    <recommendedName>
        <fullName evidence="8">SNF2 N-terminal domain-containing protein</fullName>
    </recommendedName>
</protein>
<keyword evidence="4" id="KW-0347">Helicase</keyword>
<dbReference type="PANTHER" id="PTHR45797:SF3">
    <property type="entry name" value="TRANSCRIPTIONAL REGULATOR ATRX HOMOLOG"/>
    <property type="match status" value="1"/>
</dbReference>
<keyword evidence="5" id="KW-0067">ATP-binding</keyword>
<evidence type="ECO:0000256" key="2">
    <source>
        <dbReference type="ARBA" id="ARBA00007025"/>
    </source>
</evidence>
<dbReference type="KEGG" id="dpx:DAPPUDRAFT_330953"/>
<accession>E9HL32</accession>
<dbReference type="Gene3D" id="3.40.50.10810">
    <property type="entry name" value="Tandem AAA-ATPase domain"/>
    <property type="match status" value="1"/>
</dbReference>
<evidence type="ECO:0000313" key="9">
    <source>
        <dbReference type="EMBL" id="EFX67533.1"/>
    </source>
</evidence>
<keyword evidence="3" id="KW-0547">Nucleotide-binding</keyword>
<dbReference type="OrthoDB" id="2020972at2759"/>
<name>E9HL32_DAPPU</name>
<dbReference type="GO" id="GO:0004386">
    <property type="term" value="F:helicase activity"/>
    <property type="evidence" value="ECO:0007669"/>
    <property type="project" value="UniProtKB-KW"/>
</dbReference>